<gene>
    <name evidence="2" type="ORF">IFR04_001801</name>
</gene>
<feature type="compositionally biased region" description="Low complexity" evidence="1">
    <location>
        <begin position="31"/>
        <end position="46"/>
    </location>
</feature>
<evidence type="ECO:0000313" key="2">
    <source>
        <dbReference type="EMBL" id="KAG4425031.1"/>
    </source>
</evidence>
<dbReference type="Proteomes" id="UP000664132">
    <property type="component" value="Unassembled WGS sequence"/>
</dbReference>
<dbReference type="EMBL" id="JAFJYH010000014">
    <property type="protein sequence ID" value="KAG4425031.1"/>
    <property type="molecule type" value="Genomic_DNA"/>
</dbReference>
<organism evidence="2 3">
    <name type="scientific">Cadophora malorum</name>
    <dbReference type="NCBI Taxonomy" id="108018"/>
    <lineage>
        <taxon>Eukaryota</taxon>
        <taxon>Fungi</taxon>
        <taxon>Dikarya</taxon>
        <taxon>Ascomycota</taxon>
        <taxon>Pezizomycotina</taxon>
        <taxon>Leotiomycetes</taxon>
        <taxon>Helotiales</taxon>
        <taxon>Ploettnerulaceae</taxon>
        <taxon>Cadophora</taxon>
    </lineage>
</organism>
<evidence type="ECO:0000313" key="3">
    <source>
        <dbReference type="Proteomes" id="UP000664132"/>
    </source>
</evidence>
<dbReference type="AlphaFoldDB" id="A0A8H8BV12"/>
<proteinExistence type="predicted"/>
<reference evidence="2" key="1">
    <citation type="submission" date="2021-02" db="EMBL/GenBank/DDBJ databases">
        <title>Genome sequence Cadophora malorum strain M34.</title>
        <authorList>
            <person name="Stefanovic E."/>
            <person name="Vu D."/>
            <person name="Scully C."/>
            <person name="Dijksterhuis J."/>
            <person name="Roader J."/>
            <person name="Houbraken J."/>
        </authorList>
    </citation>
    <scope>NUCLEOTIDE SEQUENCE</scope>
    <source>
        <strain evidence="2">M34</strain>
    </source>
</reference>
<accession>A0A8H8BV12</accession>
<keyword evidence="3" id="KW-1185">Reference proteome</keyword>
<protein>
    <submittedName>
        <fullName evidence="2">Uncharacterized protein</fullName>
    </submittedName>
</protein>
<comment type="caution">
    <text evidence="2">The sequence shown here is derived from an EMBL/GenBank/DDBJ whole genome shotgun (WGS) entry which is preliminary data.</text>
</comment>
<evidence type="ECO:0000256" key="1">
    <source>
        <dbReference type="SAM" id="MobiDB-lite"/>
    </source>
</evidence>
<feature type="region of interest" description="Disordered" evidence="1">
    <location>
        <begin position="31"/>
        <end position="55"/>
    </location>
</feature>
<name>A0A8H8BV12_9HELO</name>
<sequence>MLLRASKFVAFIHNITLGSPTGAPHLPPKTLIQDSDSSSITQTISLRRTQTDRRKEGQRDLAWTLVIDKEALDEMKETLGPPGGFGELGFSVGRDGVRFEAMGVGTSFVLAFDVAVAKDNRVAAVRRKTK</sequence>
<dbReference type="OrthoDB" id="3552736at2759"/>